<keyword evidence="4" id="KW-1185">Reference proteome</keyword>
<sequence length="341" mass="39580">MFENTSIDDNDKISRCLIIPNEEVDVILGPLLQSLFTAIKELLLRMVPEHLPGGKFWNPDESLMEEVSSAKKHNKLPEFVFGQLDHLISYRPNASLLANEAYIMFSFNKTSTWLRELGEDEKNRLLDESRKEGREIRKEFIARTKSISDERFRLQKLKKQEMERLEASRVQRAECMTNDVCYYGLWQTVDQINEGMDKLSGNDKELRCALQTQLKFRKSVLHQKHSDKQIFNLSKKEPGGKYRKLSVKELKDNLCELVKTALDTGSKSEVSAYDVPLLVNKRILHKFADGQEYPGYVINVVPGFPQWYNVKFDNDDAIYSYNLHEDYKRGDLKLSVSQENA</sequence>
<accession>A0AAN8G9T9</accession>
<dbReference type="AlphaFoldDB" id="A0AAN8G9T9"/>
<dbReference type="EMBL" id="JAZGQO010000015">
    <property type="protein sequence ID" value="KAK6168595.1"/>
    <property type="molecule type" value="Genomic_DNA"/>
</dbReference>
<evidence type="ECO:0000313" key="4">
    <source>
        <dbReference type="Proteomes" id="UP001347796"/>
    </source>
</evidence>
<dbReference type="GO" id="GO:0000175">
    <property type="term" value="F:3'-5'-RNA exonuclease activity"/>
    <property type="evidence" value="ECO:0007669"/>
    <property type="project" value="InterPro"/>
</dbReference>
<protein>
    <submittedName>
        <fullName evidence="3">Uncharacterized protein</fullName>
    </submittedName>
</protein>
<proteinExistence type="inferred from homology"/>
<evidence type="ECO:0000256" key="2">
    <source>
        <dbReference type="ARBA" id="ARBA00022722"/>
    </source>
</evidence>
<name>A0AAN8G9T9_PATCE</name>
<keyword evidence="2" id="KW-0540">Nuclease</keyword>
<reference evidence="3 4" key="1">
    <citation type="submission" date="2024-01" db="EMBL/GenBank/DDBJ databases">
        <title>The genome of the rayed Mediterranean limpet Patella caerulea (Linnaeus, 1758).</title>
        <authorList>
            <person name="Anh-Thu Weber A."/>
            <person name="Halstead-Nussloch G."/>
        </authorList>
    </citation>
    <scope>NUCLEOTIDE SEQUENCE [LARGE SCALE GENOMIC DNA]</scope>
    <source>
        <strain evidence="3">AATW-2023a</strain>
        <tissue evidence="3">Whole specimen</tissue>
    </source>
</reference>
<dbReference type="GO" id="GO:0007276">
    <property type="term" value="P:gamete generation"/>
    <property type="evidence" value="ECO:0007669"/>
    <property type="project" value="InterPro"/>
</dbReference>
<dbReference type="InterPro" id="IPR022894">
    <property type="entry name" value="Oligoribonuclease"/>
</dbReference>
<comment type="caution">
    <text evidence="3">The sequence shown here is derived from an EMBL/GenBank/DDBJ whole genome shotgun (WGS) entry which is preliminary data.</text>
</comment>
<evidence type="ECO:0000313" key="3">
    <source>
        <dbReference type="EMBL" id="KAK6168595.1"/>
    </source>
</evidence>
<dbReference type="Gene3D" id="2.80.10.70">
    <property type="entry name" value="Spindlin/Ssty"/>
    <property type="match status" value="1"/>
</dbReference>
<keyword evidence="2" id="KW-0378">Hydrolase</keyword>
<comment type="similarity">
    <text evidence="1">Belongs to the SPIN/STSY family.</text>
</comment>
<dbReference type="Pfam" id="PF02513">
    <property type="entry name" value="Spin-Ssty"/>
    <property type="match status" value="1"/>
</dbReference>
<gene>
    <name evidence="3" type="ORF">SNE40_019795</name>
</gene>
<dbReference type="PANTHER" id="PTHR11046:SF25">
    <property type="match status" value="1"/>
</dbReference>
<dbReference type="Proteomes" id="UP001347796">
    <property type="component" value="Unassembled WGS sequence"/>
</dbReference>
<dbReference type="InterPro" id="IPR042567">
    <property type="entry name" value="SPIN/Ssty_sf"/>
</dbReference>
<dbReference type="InterPro" id="IPR003671">
    <property type="entry name" value="SPIN/Ssty"/>
</dbReference>
<dbReference type="PANTHER" id="PTHR11046">
    <property type="entry name" value="OLIGORIBONUCLEASE, MITOCHONDRIAL"/>
    <property type="match status" value="1"/>
</dbReference>
<organism evidence="3 4">
    <name type="scientific">Patella caerulea</name>
    <name type="common">Rayed Mediterranean limpet</name>
    <dbReference type="NCBI Taxonomy" id="87958"/>
    <lineage>
        <taxon>Eukaryota</taxon>
        <taxon>Metazoa</taxon>
        <taxon>Spiralia</taxon>
        <taxon>Lophotrochozoa</taxon>
        <taxon>Mollusca</taxon>
        <taxon>Gastropoda</taxon>
        <taxon>Patellogastropoda</taxon>
        <taxon>Patelloidea</taxon>
        <taxon>Patellidae</taxon>
        <taxon>Patella</taxon>
    </lineage>
</organism>
<evidence type="ECO:0000256" key="1">
    <source>
        <dbReference type="ARBA" id="ARBA00009467"/>
    </source>
</evidence>